<evidence type="ECO:0000313" key="2">
    <source>
        <dbReference type="EMBL" id="KAG6405987.1"/>
    </source>
</evidence>
<protein>
    <submittedName>
        <fullName evidence="2">Uncharacterized protein</fullName>
    </submittedName>
</protein>
<dbReference type="Proteomes" id="UP000298416">
    <property type="component" value="Unassembled WGS sequence"/>
</dbReference>
<dbReference type="PANTHER" id="PTHR35307">
    <property type="entry name" value="PROTEIN, PUTATIVE-RELATED"/>
    <property type="match status" value="1"/>
</dbReference>
<feature type="transmembrane region" description="Helical" evidence="1">
    <location>
        <begin position="175"/>
        <end position="196"/>
    </location>
</feature>
<evidence type="ECO:0000313" key="3">
    <source>
        <dbReference type="Proteomes" id="UP000298416"/>
    </source>
</evidence>
<keyword evidence="1" id="KW-0812">Transmembrane</keyword>
<keyword evidence="1" id="KW-1133">Transmembrane helix</keyword>
<evidence type="ECO:0000256" key="1">
    <source>
        <dbReference type="SAM" id="Phobius"/>
    </source>
</evidence>
<feature type="transmembrane region" description="Helical" evidence="1">
    <location>
        <begin position="216"/>
        <end position="234"/>
    </location>
</feature>
<reference evidence="2" key="1">
    <citation type="submission" date="2018-01" db="EMBL/GenBank/DDBJ databases">
        <authorList>
            <person name="Mao J.F."/>
        </authorList>
    </citation>
    <scope>NUCLEOTIDE SEQUENCE</scope>
    <source>
        <strain evidence="2">Huo1</strain>
        <tissue evidence="2">Leaf</tissue>
    </source>
</reference>
<dbReference type="PANTHER" id="PTHR35307:SF3">
    <property type="entry name" value="DUF4220 DOMAIN-CONTAINING PROTEIN"/>
    <property type="match status" value="1"/>
</dbReference>
<keyword evidence="1" id="KW-0472">Membrane</keyword>
<name>A0A8X8ZI88_SALSN</name>
<organism evidence="2">
    <name type="scientific">Salvia splendens</name>
    <name type="common">Scarlet sage</name>
    <dbReference type="NCBI Taxonomy" id="180675"/>
    <lineage>
        <taxon>Eukaryota</taxon>
        <taxon>Viridiplantae</taxon>
        <taxon>Streptophyta</taxon>
        <taxon>Embryophyta</taxon>
        <taxon>Tracheophyta</taxon>
        <taxon>Spermatophyta</taxon>
        <taxon>Magnoliopsida</taxon>
        <taxon>eudicotyledons</taxon>
        <taxon>Gunneridae</taxon>
        <taxon>Pentapetalae</taxon>
        <taxon>asterids</taxon>
        <taxon>lamiids</taxon>
        <taxon>Lamiales</taxon>
        <taxon>Lamiaceae</taxon>
        <taxon>Nepetoideae</taxon>
        <taxon>Mentheae</taxon>
        <taxon>Salviinae</taxon>
        <taxon>Salvia</taxon>
        <taxon>Salvia subgen. Calosphace</taxon>
        <taxon>core Calosphace</taxon>
    </lineage>
</organism>
<proteinExistence type="predicted"/>
<feature type="transmembrane region" description="Helical" evidence="1">
    <location>
        <begin position="280"/>
        <end position="299"/>
    </location>
</feature>
<gene>
    <name evidence="2" type="ORF">SASPL_133583</name>
</gene>
<sequence length="401" mass="45092">MIQVPKDVEVEKPLEEILVPNWLFKLEDEQSVGEKKKKVAKLANGGSKGSVVGEDVKPTWWKKRLYKLYLAVKAKTGPDDIIRIEFGSDLVAWHLEGHSCRFDPVNYLFESSYMYDILGIRSAVVIYPEIAQSSDNQLPIDLTTILDEREAGRTDAIDRHVRGCRLTRLRRARKLWFPSRFFSLNATFLTLLSVALKLPVDLTTNMTATTDRLAKIRSLALMSTAIANFVPSLGSMTDPDILINAAALTILILTVVADVCIQIVGTRSVLDHRALLPEEILMLILLLVLLSTSLMPLTAKKCLETKYLESSHREDEEEEEEEEAAAIDKLKKLVKKYWVMAETSSSQFVIARWRDLERGKNAIRMRIKLYGMITEPVGSVSILSLPLNHCSLALALSSLPK</sequence>
<dbReference type="AlphaFoldDB" id="A0A8X8ZI88"/>
<feature type="transmembrane region" description="Helical" evidence="1">
    <location>
        <begin position="241"/>
        <end position="265"/>
    </location>
</feature>
<comment type="caution">
    <text evidence="2">The sequence shown here is derived from an EMBL/GenBank/DDBJ whole genome shotgun (WGS) entry which is preliminary data.</text>
</comment>
<dbReference type="EMBL" id="PNBA02000012">
    <property type="protein sequence ID" value="KAG6405987.1"/>
    <property type="molecule type" value="Genomic_DNA"/>
</dbReference>
<keyword evidence="3" id="KW-1185">Reference proteome</keyword>
<accession>A0A8X8ZI88</accession>
<reference evidence="2" key="2">
    <citation type="submission" date="2020-08" db="EMBL/GenBank/DDBJ databases">
        <title>Plant Genome Project.</title>
        <authorList>
            <person name="Zhang R.-G."/>
        </authorList>
    </citation>
    <scope>NUCLEOTIDE SEQUENCE</scope>
    <source>
        <strain evidence="2">Huo1</strain>
        <tissue evidence="2">Leaf</tissue>
    </source>
</reference>